<sequence>MRISASISLSLAMLLSLFAIATGLPTKLEPETDASVVRTPQVQRDEGIQDADDYVRNSWSE</sequence>
<feature type="region of interest" description="Disordered" evidence="1">
    <location>
        <begin position="32"/>
        <end position="61"/>
    </location>
</feature>
<keyword evidence="2" id="KW-0732">Signal</keyword>
<evidence type="ECO:0000313" key="3">
    <source>
        <dbReference type="EMBL" id="CBF78737.1"/>
    </source>
</evidence>
<dbReference type="InParanoid" id="C8VCU4"/>
<dbReference type="Proteomes" id="UP000000560">
    <property type="component" value="Chromosome IV"/>
</dbReference>
<keyword evidence="4" id="KW-1185">Reference proteome</keyword>
<dbReference type="AlphaFoldDB" id="C8VCU4"/>
<dbReference type="VEuPathDB" id="FungiDB:AN7266"/>
<organism evidence="3 4">
    <name type="scientific">Emericella nidulans (strain FGSC A4 / ATCC 38163 / CBS 112.46 / NRRL 194 / M139)</name>
    <name type="common">Aspergillus nidulans</name>
    <dbReference type="NCBI Taxonomy" id="227321"/>
    <lineage>
        <taxon>Eukaryota</taxon>
        <taxon>Fungi</taxon>
        <taxon>Dikarya</taxon>
        <taxon>Ascomycota</taxon>
        <taxon>Pezizomycotina</taxon>
        <taxon>Eurotiomycetes</taxon>
        <taxon>Eurotiomycetidae</taxon>
        <taxon>Eurotiales</taxon>
        <taxon>Aspergillaceae</taxon>
        <taxon>Aspergillus</taxon>
        <taxon>Aspergillus subgen. Nidulantes</taxon>
    </lineage>
</organism>
<dbReference type="KEGG" id="ani:ANIA_07266"/>
<dbReference type="RefSeq" id="XP_050467864.1">
    <property type="nucleotide sequence ID" value="XM_050611889.1"/>
</dbReference>
<feature type="chain" id="PRO_5002991537" evidence="2">
    <location>
        <begin position="24"/>
        <end position="61"/>
    </location>
</feature>
<reference evidence="4" key="2">
    <citation type="journal article" date="2009" name="Fungal Genet. Biol.">
        <title>The 2008 update of the Aspergillus nidulans genome annotation: a community effort.</title>
        <authorList>
            <person name="Wortman J.R."/>
            <person name="Gilsenan J.M."/>
            <person name="Joardar V."/>
            <person name="Deegan J."/>
            <person name="Clutterbuck J."/>
            <person name="Andersen M.R."/>
            <person name="Archer D."/>
            <person name="Bencina M."/>
            <person name="Braus G."/>
            <person name="Coutinho P."/>
            <person name="von Dohren H."/>
            <person name="Doonan J."/>
            <person name="Driessen A.J."/>
            <person name="Durek P."/>
            <person name="Espeso E."/>
            <person name="Fekete E."/>
            <person name="Flipphi M."/>
            <person name="Estrada C.G."/>
            <person name="Geysens S."/>
            <person name="Goldman G."/>
            <person name="de Groot P.W."/>
            <person name="Hansen K."/>
            <person name="Harris S.D."/>
            <person name="Heinekamp T."/>
            <person name="Helmstaedt K."/>
            <person name="Henrissat B."/>
            <person name="Hofmann G."/>
            <person name="Homan T."/>
            <person name="Horio T."/>
            <person name="Horiuchi H."/>
            <person name="James S."/>
            <person name="Jones M."/>
            <person name="Karaffa L."/>
            <person name="Karanyi Z."/>
            <person name="Kato M."/>
            <person name="Keller N."/>
            <person name="Kelly D.E."/>
            <person name="Kiel J.A."/>
            <person name="Kim J.M."/>
            <person name="van der Klei I.J."/>
            <person name="Klis F.M."/>
            <person name="Kovalchuk A."/>
            <person name="Krasevec N."/>
            <person name="Kubicek C.P."/>
            <person name="Liu B."/>
            <person name="Maccabe A."/>
            <person name="Meyer V."/>
            <person name="Mirabito P."/>
            <person name="Miskei M."/>
            <person name="Mos M."/>
            <person name="Mullins J."/>
            <person name="Nelson D.R."/>
            <person name="Nielsen J."/>
            <person name="Oakley B.R."/>
            <person name="Osmani S.A."/>
            <person name="Pakula T."/>
            <person name="Paszewski A."/>
            <person name="Paulsen I."/>
            <person name="Pilsyk S."/>
            <person name="Pocsi I."/>
            <person name="Punt P.J."/>
            <person name="Ram A.F."/>
            <person name="Ren Q."/>
            <person name="Robellet X."/>
            <person name="Robson G."/>
            <person name="Seiboth B."/>
            <person name="van Solingen P."/>
            <person name="Specht T."/>
            <person name="Sun J."/>
            <person name="Taheri-Talesh N."/>
            <person name="Takeshita N."/>
            <person name="Ussery D."/>
            <person name="vanKuyk P.A."/>
            <person name="Visser H."/>
            <person name="van de Vondervoort P.J."/>
            <person name="de Vries R.P."/>
            <person name="Walton J."/>
            <person name="Xiang X."/>
            <person name="Xiong Y."/>
            <person name="Zeng A.P."/>
            <person name="Brandt B.W."/>
            <person name="Cornell M.J."/>
            <person name="van den Hondel C.A."/>
            <person name="Visser J."/>
            <person name="Oliver S.G."/>
            <person name="Turner G."/>
        </authorList>
    </citation>
    <scope>GENOME REANNOTATION</scope>
    <source>
        <strain evidence="4">FGSC A4 / ATCC 38163 / CBS 112.46 / NRRL 194 / M139</strain>
    </source>
</reference>
<dbReference type="EMBL" id="BN001304">
    <property type="protein sequence ID" value="CBF78737.1"/>
    <property type="molecule type" value="Genomic_DNA"/>
</dbReference>
<reference evidence="4" key="1">
    <citation type="journal article" date="2005" name="Nature">
        <title>Sequencing of Aspergillus nidulans and comparative analysis with A. fumigatus and A. oryzae.</title>
        <authorList>
            <person name="Galagan J.E."/>
            <person name="Calvo S.E."/>
            <person name="Cuomo C."/>
            <person name="Ma L.J."/>
            <person name="Wortman J.R."/>
            <person name="Batzoglou S."/>
            <person name="Lee S.I."/>
            <person name="Basturkmen M."/>
            <person name="Spevak C.C."/>
            <person name="Clutterbuck J."/>
            <person name="Kapitonov V."/>
            <person name="Jurka J."/>
            <person name="Scazzocchio C."/>
            <person name="Farman M."/>
            <person name="Butler J."/>
            <person name="Purcell S."/>
            <person name="Harris S."/>
            <person name="Braus G.H."/>
            <person name="Draht O."/>
            <person name="Busch S."/>
            <person name="D'Enfert C."/>
            <person name="Bouchier C."/>
            <person name="Goldman G.H."/>
            <person name="Bell-Pedersen D."/>
            <person name="Griffiths-Jones S."/>
            <person name="Doonan J.H."/>
            <person name="Yu J."/>
            <person name="Vienken K."/>
            <person name="Pain A."/>
            <person name="Freitag M."/>
            <person name="Selker E.U."/>
            <person name="Archer D.B."/>
            <person name="Penalva M.A."/>
            <person name="Oakley B.R."/>
            <person name="Momany M."/>
            <person name="Tanaka T."/>
            <person name="Kumagai T."/>
            <person name="Asai K."/>
            <person name="Machida M."/>
            <person name="Nierman W.C."/>
            <person name="Denning D.W."/>
            <person name="Caddick M."/>
            <person name="Hynes M."/>
            <person name="Paoletti M."/>
            <person name="Fischer R."/>
            <person name="Miller B."/>
            <person name="Dyer P."/>
            <person name="Sachs M.S."/>
            <person name="Osmani S.A."/>
            <person name="Birren B.W."/>
        </authorList>
    </citation>
    <scope>NUCLEOTIDE SEQUENCE [LARGE SCALE GENOMIC DNA]</scope>
    <source>
        <strain evidence="4">FGSC A4 / ATCC 38163 / CBS 112.46 / NRRL 194 / M139</strain>
    </source>
</reference>
<gene>
    <name evidence="3" type="ORF">ANIA_07266</name>
</gene>
<dbReference type="HOGENOM" id="CLU_2922617_0_0_1"/>
<evidence type="ECO:0000256" key="1">
    <source>
        <dbReference type="SAM" id="MobiDB-lite"/>
    </source>
</evidence>
<dbReference type="GeneID" id="2869957"/>
<name>C8VCU4_EMENI</name>
<proteinExistence type="predicted"/>
<evidence type="ECO:0000256" key="2">
    <source>
        <dbReference type="SAM" id="SignalP"/>
    </source>
</evidence>
<feature type="signal peptide" evidence="2">
    <location>
        <begin position="1"/>
        <end position="23"/>
    </location>
</feature>
<evidence type="ECO:0000313" key="4">
    <source>
        <dbReference type="Proteomes" id="UP000000560"/>
    </source>
</evidence>
<accession>C8VCU4</accession>
<protein>
    <submittedName>
        <fullName evidence="3">Uncharacterized protein</fullName>
    </submittedName>
</protein>